<gene>
    <name evidence="2" type="ORF">Z519_02031</name>
</gene>
<protein>
    <submittedName>
        <fullName evidence="2">Uncharacterized protein</fullName>
    </submittedName>
</protein>
<name>A0A0D2I0F2_CLAB1</name>
<organism evidence="2 3">
    <name type="scientific">Cladophialophora bantiana (strain ATCC 10958 / CBS 173.52 / CDC B-1940 / NIH 8579)</name>
    <name type="common">Xylohypha bantiana</name>
    <dbReference type="NCBI Taxonomy" id="1442370"/>
    <lineage>
        <taxon>Eukaryota</taxon>
        <taxon>Fungi</taxon>
        <taxon>Dikarya</taxon>
        <taxon>Ascomycota</taxon>
        <taxon>Pezizomycotina</taxon>
        <taxon>Eurotiomycetes</taxon>
        <taxon>Chaetothyriomycetidae</taxon>
        <taxon>Chaetothyriales</taxon>
        <taxon>Herpotrichiellaceae</taxon>
        <taxon>Cladophialophora</taxon>
    </lineage>
</organism>
<dbReference type="RefSeq" id="XP_016623309.1">
    <property type="nucleotide sequence ID" value="XM_016759788.1"/>
</dbReference>
<sequence>MTPSSARTPNFSRPLPSPYSTGAFPAPSTGSGRLDVMKELPPAGTMANMPKANQTKELTPSKNPFDTASTRSPHALLDKLAESPGEKRANNAASPGVRHGRKLSEFSSFKIETDSKIARLL</sequence>
<dbReference type="HOGENOM" id="CLU_2037808_0_0_1"/>
<feature type="compositionally biased region" description="Basic and acidic residues" evidence="1">
    <location>
        <begin position="111"/>
        <end position="121"/>
    </location>
</feature>
<dbReference type="Proteomes" id="UP000053789">
    <property type="component" value="Unassembled WGS sequence"/>
</dbReference>
<reference evidence="2" key="1">
    <citation type="submission" date="2015-01" db="EMBL/GenBank/DDBJ databases">
        <title>The Genome Sequence of Cladophialophora bantiana CBS 173.52.</title>
        <authorList>
            <consortium name="The Broad Institute Genomics Platform"/>
            <person name="Cuomo C."/>
            <person name="de Hoog S."/>
            <person name="Gorbushina A."/>
            <person name="Stielow B."/>
            <person name="Teixiera M."/>
            <person name="Abouelleil A."/>
            <person name="Chapman S.B."/>
            <person name="Priest M."/>
            <person name="Young S.K."/>
            <person name="Wortman J."/>
            <person name="Nusbaum C."/>
            <person name="Birren B."/>
        </authorList>
    </citation>
    <scope>NUCLEOTIDE SEQUENCE [LARGE SCALE GENOMIC DNA]</scope>
    <source>
        <strain evidence="2">CBS 173.52</strain>
    </source>
</reference>
<feature type="region of interest" description="Disordered" evidence="1">
    <location>
        <begin position="1"/>
        <end position="121"/>
    </location>
</feature>
<evidence type="ECO:0000313" key="3">
    <source>
        <dbReference type="Proteomes" id="UP000053789"/>
    </source>
</evidence>
<dbReference type="GeneID" id="27694959"/>
<proteinExistence type="predicted"/>
<evidence type="ECO:0000313" key="2">
    <source>
        <dbReference type="EMBL" id="KIW96640.1"/>
    </source>
</evidence>
<accession>A0A0D2I0F2</accession>
<feature type="compositionally biased region" description="Polar residues" evidence="1">
    <location>
        <begin position="51"/>
        <end position="72"/>
    </location>
</feature>
<dbReference type="VEuPathDB" id="FungiDB:Z519_02031"/>
<feature type="compositionally biased region" description="Basic and acidic residues" evidence="1">
    <location>
        <begin position="76"/>
        <end position="89"/>
    </location>
</feature>
<feature type="compositionally biased region" description="Polar residues" evidence="1">
    <location>
        <begin position="1"/>
        <end position="11"/>
    </location>
</feature>
<evidence type="ECO:0000256" key="1">
    <source>
        <dbReference type="SAM" id="MobiDB-lite"/>
    </source>
</evidence>
<dbReference type="AlphaFoldDB" id="A0A0D2I0F2"/>
<keyword evidence="3" id="KW-1185">Reference proteome</keyword>
<dbReference type="EMBL" id="KN846982">
    <property type="protein sequence ID" value="KIW96640.1"/>
    <property type="molecule type" value="Genomic_DNA"/>
</dbReference>